<dbReference type="CDD" id="cd06261">
    <property type="entry name" value="TM_PBP2"/>
    <property type="match status" value="1"/>
</dbReference>
<accession>A0A9D1F1B6</accession>
<evidence type="ECO:0000256" key="2">
    <source>
        <dbReference type="ARBA" id="ARBA00022448"/>
    </source>
</evidence>
<dbReference type="PROSITE" id="PS50928">
    <property type="entry name" value="ABC_TM1"/>
    <property type="match status" value="1"/>
</dbReference>
<sequence>MNFIESKAMVNETANKESVRRKWKFTQKDYLGYLFVIPCTIIFIMFTLVPIVLVFVLALTDFNGISFEGIQFKEFNNFKYIFTTGIEFWNGMLNIVIYTFTTVPYTIVMSLVLALIVFKKLPLTKVFRGIFYIPGITSVIASATVWRYLLDGNGIINNFIEFLNGAFGADFSKILLNNSATALWGPILMACWGSLGGNMVLFIAALGNVPESVQEAAKVDGASAWRTFFSITLPCIWPAIFFASTLALIGAPQMFEPILALDANTTTPVYEIYKTAVKGTSVGLGCAQSVLLFIFIMIITFFFQRFNKESYF</sequence>
<feature type="transmembrane region" description="Helical" evidence="7">
    <location>
        <begin position="30"/>
        <end position="59"/>
    </location>
</feature>
<evidence type="ECO:0000313" key="10">
    <source>
        <dbReference type="Proteomes" id="UP000823928"/>
    </source>
</evidence>
<dbReference type="InterPro" id="IPR035906">
    <property type="entry name" value="MetI-like_sf"/>
</dbReference>
<feature type="transmembrane region" description="Helical" evidence="7">
    <location>
        <begin position="130"/>
        <end position="149"/>
    </location>
</feature>
<dbReference type="PANTHER" id="PTHR30193:SF37">
    <property type="entry name" value="INNER MEMBRANE ABC TRANSPORTER PERMEASE PROTEIN YCJO"/>
    <property type="match status" value="1"/>
</dbReference>
<dbReference type="Proteomes" id="UP000823928">
    <property type="component" value="Unassembled WGS sequence"/>
</dbReference>
<feature type="transmembrane region" description="Helical" evidence="7">
    <location>
        <begin position="282"/>
        <end position="303"/>
    </location>
</feature>
<dbReference type="InterPro" id="IPR051393">
    <property type="entry name" value="ABC_transporter_permease"/>
</dbReference>
<keyword evidence="5 7" id="KW-1133">Transmembrane helix</keyword>
<dbReference type="GO" id="GO:0005886">
    <property type="term" value="C:plasma membrane"/>
    <property type="evidence" value="ECO:0007669"/>
    <property type="project" value="UniProtKB-SubCell"/>
</dbReference>
<dbReference type="AlphaFoldDB" id="A0A9D1F1B6"/>
<proteinExistence type="inferred from homology"/>
<dbReference type="Pfam" id="PF00528">
    <property type="entry name" value="BPD_transp_1"/>
    <property type="match status" value="1"/>
</dbReference>
<feature type="domain" description="ABC transmembrane type-1" evidence="8">
    <location>
        <begin position="92"/>
        <end position="303"/>
    </location>
</feature>
<comment type="similarity">
    <text evidence="7">Belongs to the binding-protein-dependent transport system permease family.</text>
</comment>
<reference evidence="9" key="2">
    <citation type="journal article" date="2021" name="PeerJ">
        <title>Extensive microbial diversity within the chicken gut microbiome revealed by metagenomics and culture.</title>
        <authorList>
            <person name="Gilroy R."/>
            <person name="Ravi A."/>
            <person name="Getino M."/>
            <person name="Pursley I."/>
            <person name="Horton D.L."/>
            <person name="Alikhan N.F."/>
            <person name="Baker D."/>
            <person name="Gharbi K."/>
            <person name="Hall N."/>
            <person name="Watson M."/>
            <person name="Adriaenssens E.M."/>
            <person name="Foster-Nyarko E."/>
            <person name="Jarju S."/>
            <person name="Secka A."/>
            <person name="Antonio M."/>
            <person name="Oren A."/>
            <person name="Chaudhuri R.R."/>
            <person name="La Ragione R."/>
            <person name="Hildebrand F."/>
            <person name="Pallen M.J."/>
        </authorList>
    </citation>
    <scope>NUCLEOTIDE SEQUENCE</scope>
    <source>
        <strain evidence="9">6276</strain>
    </source>
</reference>
<evidence type="ECO:0000256" key="7">
    <source>
        <dbReference type="RuleBase" id="RU363032"/>
    </source>
</evidence>
<gene>
    <name evidence="9" type="ORF">IAC10_12365</name>
</gene>
<dbReference type="Gene3D" id="1.10.3720.10">
    <property type="entry name" value="MetI-like"/>
    <property type="match status" value="1"/>
</dbReference>
<reference evidence="9" key="1">
    <citation type="submission" date="2020-10" db="EMBL/GenBank/DDBJ databases">
        <authorList>
            <person name="Gilroy R."/>
        </authorList>
    </citation>
    <scope>NUCLEOTIDE SEQUENCE</scope>
    <source>
        <strain evidence="9">6276</strain>
    </source>
</reference>
<evidence type="ECO:0000256" key="6">
    <source>
        <dbReference type="ARBA" id="ARBA00023136"/>
    </source>
</evidence>
<evidence type="ECO:0000256" key="4">
    <source>
        <dbReference type="ARBA" id="ARBA00022692"/>
    </source>
</evidence>
<dbReference type="EMBL" id="DVIU01000251">
    <property type="protein sequence ID" value="HIS37394.1"/>
    <property type="molecule type" value="Genomic_DNA"/>
</dbReference>
<evidence type="ECO:0000259" key="8">
    <source>
        <dbReference type="PROSITE" id="PS50928"/>
    </source>
</evidence>
<evidence type="ECO:0000256" key="5">
    <source>
        <dbReference type="ARBA" id="ARBA00022989"/>
    </source>
</evidence>
<comment type="caution">
    <text evidence="9">The sequence shown here is derived from an EMBL/GenBank/DDBJ whole genome shotgun (WGS) entry which is preliminary data.</text>
</comment>
<dbReference type="GO" id="GO:0055085">
    <property type="term" value="P:transmembrane transport"/>
    <property type="evidence" value="ECO:0007669"/>
    <property type="project" value="InterPro"/>
</dbReference>
<dbReference type="SUPFAM" id="SSF161098">
    <property type="entry name" value="MetI-like"/>
    <property type="match status" value="1"/>
</dbReference>
<keyword evidence="6 7" id="KW-0472">Membrane</keyword>
<evidence type="ECO:0000313" key="9">
    <source>
        <dbReference type="EMBL" id="HIS37394.1"/>
    </source>
</evidence>
<dbReference type="InterPro" id="IPR000515">
    <property type="entry name" value="MetI-like"/>
</dbReference>
<keyword evidence="3" id="KW-1003">Cell membrane</keyword>
<comment type="subcellular location">
    <subcellularLocation>
        <location evidence="1 7">Cell membrane</location>
        <topology evidence="1 7">Multi-pass membrane protein</topology>
    </subcellularLocation>
</comment>
<evidence type="ECO:0000256" key="1">
    <source>
        <dbReference type="ARBA" id="ARBA00004651"/>
    </source>
</evidence>
<protein>
    <submittedName>
        <fullName evidence="9">Sugar ABC transporter permease</fullName>
    </submittedName>
</protein>
<name>A0A9D1F1B6_9BACT</name>
<organism evidence="9 10">
    <name type="scientific">Candidatus Scatousia excrementigallinarum</name>
    <dbReference type="NCBI Taxonomy" id="2840935"/>
    <lineage>
        <taxon>Bacteria</taxon>
        <taxon>Candidatus Scatousia</taxon>
    </lineage>
</organism>
<feature type="transmembrane region" description="Helical" evidence="7">
    <location>
        <begin position="228"/>
        <end position="251"/>
    </location>
</feature>
<feature type="transmembrane region" description="Helical" evidence="7">
    <location>
        <begin position="183"/>
        <end position="207"/>
    </location>
</feature>
<keyword evidence="2 7" id="KW-0813">Transport</keyword>
<keyword evidence="4 7" id="KW-0812">Transmembrane</keyword>
<dbReference type="PANTHER" id="PTHR30193">
    <property type="entry name" value="ABC TRANSPORTER PERMEASE PROTEIN"/>
    <property type="match status" value="1"/>
</dbReference>
<evidence type="ECO:0000256" key="3">
    <source>
        <dbReference type="ARBA" id="ARBA00022475"/>
    </source>
</evidence>
<feature type="transmembrane region" description="Helical" evidence="7">
    <location>
        <begin position="95"/>
        <end position="118"/>
    </location>
</feature>